<feature type="non-terminal residue" evidence="13">
    <location>
        <position position="1"/>
    </location>
</feature>
<dbReference type="OrthoDB" id="311633at2759"/>
<dbReference type="GO" id="GO:0051539">
    <property type="term" value="F:4 iron, 4 sulfur cluster binding"/>
    <property type="evidence" value="ECO:0007669"/>
    <property type="project" value="UniProtKB-KW"/>
</dbReference>
<keyword evidence="6" id="KW-0001">2Fe-2S</keyword>
<evidence type="ECO:0000256" key="8">
    <source>
        <dbReference type="ARBA" id="ARBA00023004"/>
    </source>
</evidence>
<protein>
    <submittedName>
        <fullName evidence="13">Anamorsin</fullName>
    </submittedName>
</protein>
<dbReference type="PANTHER" id="PTHR13273">
    <property type="entry name" value="ANAMORSIN"/>
    <property type="match status" value="1"/>
</dbReference>
<dbReference type="InterPro" id="IPR046408">
    <property type="entry name" value="CIAPIN1"/>
</dbReference>
<dbReference type="InterPro" id="IPR007785">
    <property type="entry name" value="Anamorsin"/>
</dbReference>
<dbReference type="AlphaFoldDB" id="T2MC11"/>
<dbReference type="GO" id="GO:0046872">
    <property type="term" value="F:metal ion binding"/>
    <property type="evidence" value="ECO:0007669"/>
    <property type="project" value="UniProtKB-KW"/>
</dbReference>
<dbReference type="InterPro" id="IPR049011">
    <property type="entry name" value="Anamorsin_N_metazoan"/>
</dbReference>
<dbReference type="SUPFAM" id="SSF53335">
    <property type="entry name" value="S-adenosyl-L-methionine-dependent methyltransferases"/>
    <property type="match status" value="1"/>
</dbReference>
<evidence type="ECO:0000256" key="10">
    <source>
        <dbReference type="ARBA" id="ARBA00023128"/>
    </source>
</evidence>
<proteinExistence type="evidence at transcript level"/>
<comment type="cofactor">
    <cofactor evidence="1">
        <name>[4Fe-4S] cluster</name>
        <dbReference type="ChEBI" id="CHEBI:49883"/>
    </cofactor>
</comment>
<comment type="similarity">
    <text evidence="3">Belongs to the anamorsin family.</text>
</comment>
<keyword evidence="5" id="KW-0963">Cytoplasm</keyword>
<feature type="domain" description="Anamorsin C-terminal" evidence="11">
    <location>
        <begin position="232"/>
        <end position="265"/>
    </location>
</feature>
<keyword evidence="4" id="KW-0004">4Fe-4S</keyword>
<evidence type="ECO:0000256" key="4">
    <source>
        <dbReference type="ARBA" id="ARBA00022485"/>
    </source>
</evidence>
<evidence type="ECO:0000256" key="6">
    <source>
        <dbReference type="ARBA" id="ARBA00022714"/>
    </source>
</evidence>
<dbReference type="EMBL" id="HAAD01003255">
    <property type="protein sequence ID" value="CDG69487.1"/>
    <property type="molecule type" value="mRNA"/>
</dbReference>
<evidence type="ECO:0000259" key="11">
    <source>
        <dbReference type="Pfam" id="PF05093"/>
    </source>
</evidence>
<evidence type="ECO:0000256" key="9">
    <source>
        <dbReference type="ARBA" id="ARBA00023014"/>
    </source>
</evidence>
<evidence type="ECO:0000256" key="7">
    <source>
        <dbReference type="ARBA" id="ARBA00022723"/>
    </source>
</evidence>
<gene>
    <name evidence="13" type="primary">CIAPIN1</name>
</gene>
<dbReference type="GO" id="GO:0005737">
    <property type="term" value="C:cytoplasm"/>
    <property type="evidence" value="ECO:0007669"/>
    <property type="project" value="UniProtKB-SubCell"/>
</dbReference>
<dbReference type="Pfam" id="PF20922">
    <property type="entry name" value="Anamorsin_N"/>
    <property type="match status" value="1"/>
</dbReference>
<evidence type="ECO:0000256" key="1">
    <source>
        <dbReference type="ARBA" id="ARBA00001966"/>
    </source>
</evidence>
<keyword evidence="10" id="KW-0496">Mitochondrion</keyword>
<dbReference type="HAMAP" id="MF_03115">
    <property type="entry name" value="Anamorsin"/>
    <property type="match status" value="1"/>
</dbReference>
<feature type="domain" description="Anamorsin N-terminal" evidence="12">
    <location>
        <begin position="15"/>
        <end position="130"/>
    </location>
</feature>
<keyword evidence="7" id="KW-0479">Metal-binding</keyword>
<accession>T2MC11</accession>
<evidence type="ECO:0000259" key="12">
    <source>
        <dbReference type="Pfam" id="PF20922"/>
    </source>
</evidence>
<dbReference type="PANTHER" id="PTHR13273:SF14">
    <property type="entry name" value="ANAMORSIN"/>
    <property type="match status" value="1"/>
</dbReference>
<sequence length="279" mass="30865">FSIMNILMDHLKVNDQVLFIWNSNISEHDIKEQVKSFGEKVTSGGKVQVENAEILLSSEHQQSSFDVVFSGTPLSPFFHTDDLLAKIVKLLKPNCYFQFFELAEDRSAEKIVSTLTLTGFKNIKVLGEKLLTVTCQKPEFEVGKSSRLPLSLTKKAAKENNVWTLSALDMKDEEVDIIDSDALLDSEDLERPNMTTIKDCGTNNAGKRKACKGCTCGLAEELEKENAPVKPKSACGSCYLGDAFRCASCPYLGMPPFKPGDQITLSERQLKPDVDSIAT</sequence>
<dbReference type="Gene3D" id="3.40.50.150">
    <property type="entry name" value="Vaccinia Virus protein VP39"/>
    <property type="match status" value="1"/>
</dbReference>
<reference evidence="13" key="1">
    <citation type="journal article" date="2013" name="Genome Biol. Evol.">
        <title>Punctuated emergences of genetic and phenotypic innovations in eumetazoan, bilaterian, euteleostome, and hominidae ancestors.</title>
        <authorList>
            <person name="Wenger Y."/>
            <person name="Galliot B."/>
        </authorList>
    </citation>
    <scope>NUCLEOTIDE SEQUENCE</scope>
    <source>
        <tissue evidence="13">Whole animals</tissue>
    </source>
</reference>
<dbReference type="GO" id="GO:0016226">
    <property type="term" value="P:iron-sulfur cluster assembly"/>
    <property type="evidence" value="ECO:0007669"/>
    <property type="project" value="InterPro"/>
</dbReference>
<dbReference type="InterPro" id="IPR029063">
    <property type="entry name" value="SAM-dependent_MTases_sf"/>
</dbReference>
<keyword evidence="8" id="KW-0408">Iron</keyword>
<dbReference type="Pfam" id="PF05093">
    <property type="entry name" value="CIAPIN1"/>
    <property type="match status" value="2"/>
</dbReference>
<evidence type="ECO:0000313" key="13">
    <source>
        <dbReference type="EMBL" id="CDG69487.1"/>
    </source>
</evidence>
<organism evidence="13">
    <name type="scientific">Hydra vulgaris</name>
    <name type="common">Hydra</name>
    <name type="synonym">Hydra attenuata</name>
    <dbReference type="NCBI Taxonomy" id="6087"/>
    <lineage>
        <taxon>Eukaryota</taxon>
        <taxon>Metazoa</taxon>
        <taxon>Cnidaria</taxon>
        <taxon>Hydrozoa</taxon>
        <taxon>Hydroidolina</taxon>
        <taxon>Anthoathecata</taxon>
        <taxon>Aplanulata</taxon>
        <taxon>Hydridae</taxon>
        <taxon>Hydra</taxon>
    </lineage>
</organism>
<dbReference type="GO" id="GO:0051537">
    <property type="term" value="F:2 iron, 2 sulfur cluster binding"/>
    <property type="evidence" value="ECO:0007669"/>
    <property type="project" value="UniProtKB-KW"/>
</dbReference>
<name>T2MC11_HYDVU</name>
<evidence type="ECO:0000256" key="5">
    <source>
        <dbReference type="ARBA" id="ARBA00022490"/>
    </source>
</evidence>
<comment type="subcellular location">
    <subcellularLocation>
        <location evidence="2">Cytoplasm</location>
    </subcellularLocation>
</comment>
<evidence type="ECO:0000256" key="2">
    <source>
        <dbReference type="ARBA" id="ARBA00004496"/>
    </source>
</evidence>
<feature type="domain" description="Anamorsin C-terminal" evidence="11">
    <location>
        <begin position="195"/>
        <end position="227"/>
    </location>
</feature>
<keyword evidence="9" id="KW-0411">Iron-sulfur</keyword>
<evidence type="ECO:0000256" key="3">
    <source>
        <dbReference type="ARBA" id="ARBA00008169"/>
    </source>
</evidence>